<reference evidence="10 11" key="1">
    <citation type="submission" date="2018-07" db="EMBL/GenBank/DDBJ databases">
        <title>Genomic Encyclopedia of Type Strains, Phase IV (KMG-IV): sequencing the most valuable type-strain genomes for metagenomic binning, comparative biology and taxonomic classification.</title>
        <authorList>
            <person name="Goeker M."/>
        </authorList>
    </citation>
    <scope>NUCLEOTIDE SEQUENCE [LARGE SCALE GENOMIC DNA]</scope>
    <source>
        <strain evidence="10 11">DSM 5603</strain>
    </source>
</reference>
<dbReference type="AlphaFoldDB" id="A0A370G6L7"/>
<comment type="similarity">
    <text evidence="2">Belongs to the ABC transporter superfamily.</text>
</comment>
<dbReference type="PANTHER" id="PTHR43166:SF9">
    <property type="entry name" value="GLUTAMATE_ASPARTATE IMPORT ATP-BINDING PROTEIN GLTL"/>
    <property type="match status" value="1"/>
</dbReference>
<keyword evidence="3" id="KW-0813">Transport</keyword>
<keyword evidence="6 10" id="KW-0067">ATP-binding</keyword>
<evidence type="ECO:0000256" key="1">
    <source>
        <dbReference type="ARBA" id="ARBA00004202"/>
    </source>
</evidence>
<dbReference type="Proteomes" id="UP000562982">
    <property type="component" value="Unassembled WGS sequence"/>
</dbReference>
<keyword evidence="4" id="KW-1003">Cell membrane</keyword>
<dbReference type="RefSeq" id="WP_114726324.1">
    <property type="nucleotide sequence ID" value="NZ_BJMI01000001.1"/>
</dbReference>
<evidence type="ECO:0000313" key="10">
    <source>
        <dbReference type="EMBL" id="RDI39448.1"/>
    </source>
</evidence>
<dbReference type="EMBL" id="QQAW01000002">
    <property type="protein sequence ID" value="RDI39448.1"/>
    <property type="molecule type" value="Genomic_DNA"/>
</dbReference>
<dbReference type="InterPro" id="IPR003593">
    <property type="entry name" value="AAA+_ATPase"/>
</dbReference>
<organism evidence="10 11">
    <name type="scientific">Gluconacetobacter liquefaciens</name>
    <name type="common">Acetobacter liquefaciens</name>
    <dbReference type="NCBI Taxonomy" id="89584"/>
    <lineage>
        <taxon>Bacteria</taxon>
        <taxon>Pseudomonadati</taxon>
        <taxon>Pseudomonadota</taxon>
        <taxon>Alphaproteobacteria</taxon>
        <taxon>Acetobacterales</taxon>
        <taxon>Acetobacteraceae</taxon>
        <taxon>Gluconacetobacter</taxon>
    </lineage>
</organism>
<evidence type="ECO:0000259" key="8">
    <source>
        <dbReference type="PROSITE" id="PS50893"/>
    </source>
</evidence>
<sequence>MSGSAPVLSLRGLCLTIGTHRILHDCTLDLAEGETVVILGPSGSGKSTLMRCLNLLLRADSGQILFRGRDLMARHVSATEVRRMIGMVFQDYCLFEHLDVRANLLLAPRTAGAGFLADADVRAMNLLAAVGLADKADRYPHELSGGQQQRVAIARALVMQPELMLFDEPTSALDPESIEALQALFRSDALVGMTKIIVTHDIAFASKVADRIVFMEGGEIVAEAAAGQAFSVDASPRLRRFLTHAMPHAGAFSSSTDL</sequence>
<dbReference type="PROSITE" id="PS50893">
    <property type="entry name" value="ABC_TRANSPORTER_2"/>
    <property type="match status" value="1"/>
</dbReference>
<dbReference type="GO" id="GO:0016887">
    <property type="term" value="F:ATP hydrolysis activity"/>
    <property type="evidence" value="ECO:0007669"/>
    <property type="project" value="InterPro"/>
</dbReference>
<dbReference type="Proteomes" id="UP000254958">
    <property type="component" value="Unassembled WGS sequence"/>
</dbReference>
<evidence type="ECO:0000256" key="6">
    <source>
        <dbReference type="ARBA" id="ARBA00022840"/>
    </source>
</evidence>
<dbReference type="SMART" id="SM00382">
    <property type="entry name" value="AAA"/>
    <property type="match status" value="1"/>
</dbReference>
<accession>A0A370G6L7</accession>
<dbReference type="GO" id="GO:0005524">
    <property type="term" value="F:ATP binding"/>
    <property type="evidence" value="ECO:0007669"/>
    <property type="project" value="UniProtKB-KW"/>
</dbReference>
<dbReference type="Gene3D" id="3.40.50.300">
    <property type="entry name" value="P-loop containing nucleotide triphosphate hydrolases"/>
    <property type="match status" value="1"/>
</dbReference>
<proteinExistence type="inferred from homology"/>
<comment type="subcellular location">
    <subcellularLocation>
        <location evidence="1">Cell membrane</location>
        <topology evidence="1">Peripheral membrane protein</topology>
    </subcellularLocation>
</comment>
<dbReference type="InterPro" id="IPR050086">
    <property type="entry name" value="MetN_ABC_transporter-like"/>
</dbReference>
<evidence type="ECO:0000313" key="12">
    <source>
        <dbReference type="Proteomes" id="UP000562982"/>
    </source>
</evidence>
<dbReference type="EMBL" id="JABEQI010000002">
    <property type="protein sequence ID" value="MBB2185642.1"/>
    <property type="molecule type" value="Genomic_DNA"/>
</dbReference>
<keyword evidence="5" id="KW-0547">Nucleotide-binding</keyword>
<dbReference type="InterPro" id="IPR017871">
    <property type="entry name" value="ABC_transporter-like_CS"/>
</dbReference>
<dbReference type="PANTHER" id="PTHR43166">
    <property type="entry name" value="AMINO ACID IMPORT ATP-BINDING PROTEIN"/>
    <property type="match status" value="1"/>
</dbReference>
<protein>
    <submittedName>
        <fullName evidence="9">Amino acid ABC transporter ATP-binding protein</fullName>
    </submittedName>
    <submittedName>
        <fullName evidence="10">Polar amino acid transport system ATP-binding protein</fullName>
    </submittedName>
</protein>
<dbReference type="SUPFAM" id="SSF52540">
    <property type="entry name" value="P-loop containing nucleoside triphosphate hydrolases"/>
    <property type="match status" value="1"/>
</dbReference>
<dbReference type="InterPro" id="IPR027417">
    <property type="entry name" value="P-loop_NTPase"/>
</dbReference>
<evidence type="ECO:0000256" key="2">
    <source>
        <dbReference type="ARBA" id="ARBA00005417"/>
    </source>
</evidence>
<reference evidence="9 12" key="2">
    <citation type="submission" date="2020-04" db="EMBL/GenBank/DDBJ databases">
        <title>Description of novel Gluconacetobacter.</title>
        <authorList>
            <person name="Sombolestani A."/>
        </authorList>
    </citation>
    <scope>NUCLEOTIDE SEQUENCE [LARGE SCALE GENOMIC DNA]</scope>
    <source>
        <strain evidence="9 12">LMG 1382</strain>
    </source>
</reference>
<name>A0A370G6L7_GLULI</name>
<evidence type="ECO:0000256" key="7">
    <source>
        <dbReference type="ARBA" id="ARBA00023136"/>
    </source>
</evidence>
<keyword evidence="7" id="KW-0472">Membrane</keyword>
<evidence type="ECO:0000256" key="3">
    <source>
        <dbReference type="ARBA" id="ARBA00022448"/>
    </source>
</evidence>
<gene>
    <name evidence="10" type="ORF">C7453_102236</name>
    <name evidence="9" type="ORF">HLH32_04460</name>
</gene>
<keyword evidence="11" id="KW-1185">Reference proteome</keyword>
<dbReference type="PROSITE" id="PS00211">
    <property type="entry name" value="ABC_TRANSPORTER_1"/>
    <property type="match status" value="1"/>
</dbReference>
<feature type="domain" description="ABC transporter" evidence="8">
    <location>
        <begin position="8"/>
        <end position="242"/>
    </location>
</feature>
<evidence type="ECO:0000313" key="11">
    <source>
        <dbReference type="Proteomes" id="UP000254958"/>
    </source>
</evidence>
<evidence type="ECO:0000256" key="4">
    <source>
        <dbReference type="ARBA" id="ARBA00022475"/>
    </source>
</evidence>
<comment type="caution">
    <text evidence="10">The sequence shown here is derived from an EMBL/GenBank/DDBJ whole genome shotgun (WGS) entry which is preliminary data.</text>
</comment>
<evidence type="ECO:0000256" key="5">
    <source>
        <dbReference type="ARBA" id="ARBA00022741"/>
    </source>
</evidence>
<dbReference type="GO" id="GO:0005886">
    <property type="term" value="C:plasma membrane"/>
    <property type="evidence" value="ECO:0007669"/>
    <property type="project" value="UniProtKB-SubCell"/>
</dbReference>
<dbReference type="OrthoDB" id="9802264at2"/>
<dbReference type="InterPro" id="IPR003439">
    <property type="entry name" value="ABC_transporter-like_ATP-bd"/>
</dbReference>
<dbReference type="Pfam" id="PF00005">
    <property type="entry name" value="ABC_tran"/>
    <property type="match status" value="1"/>
</dbReference>
<evidence type="ECO:0000313" key="9">
    <source>
        <dbReference type="EMBL" id="MBB2185642.1"/>
    </source>
</evidence>